<evidence type="ECO:0000313" key="2">
    <source>
        <dbReference type="Proteomes" id="UP000078542"/>
    </source>
</evidence>
<proteinExistence type="predicted"/>
<dbReference type="PANTHER" id="PTHR11439">
    <property type="entry name" value="GAG-POL-RELATED RETROTRANSPOSON"/>
    <property type="match status" value="1"/>
</dbReference>
<dbReference type="PANTHER" id="PTHR11439:SF467">
    <property type="entry name" value="INTEGRASE CATALYTIC DOMAIN-CONTAINING PROTEIN"/>
    <property type="match status" value="1"/>
</dbReference>
<feature type="non-terminal residue" evidence="1">
    <location>
        <position position="1"/>
    </location>
</feature>
<dbReference type="CDD" id="cd09272">
    <property type="entry name" value="RNase_HI_RT_Ty1"/>
    <property type="match status" value="1"/>
</dbReference>
<dbReference type="SUPFAM" id="SSF56672">
    <property type="entry name" value="DNA/RNA polymerases"/>
    <property type="match status" value="1"/>
</dbReference>
<accession>A0A151K2F1</accession>
<dbReference type="Proteomes" id="UP000078542">
    <property type="component" value="Unassembled WGS sequence"/>
</dbReference>
<gene>
    <name evidence="1" type="ORF">ALC62_00045</name>
</gene>
<dbReference type="AlphaFoldDB" id="A0A151K2F1"/>
<comment type="caution">
    <text evidence="1">The sequence shown here is derived from an EMBL/GenBank/DDBJ whole genome shotgun (WGS) entry which is preliminary data.</text>
</comment>
<dbReference type="STRING" id="456900.A0A151K2F1"/>
<dbReference type="EMBL" id="LKEX01008696">
    <property type="protein sequence ID" value="KYN50018.1"/>
    <property type="molecule type" value="Genomic_DNA"/>
</dbReference>
<dbReference type="GO" id="GO:0071897">
    <property type="term" value="P:DNA biosynthetic process"/>
    <property type="evidence" value="ECO:0007669"/>
    <property type="project" value="UniProtKB-ARBA"/>
</dbReference>
<reference evidence="1 2" key="1">
    <citation type="submission" date="2016-03" db="EMBL/GenBank/DDBJ databases">
        <title>Cyphomyrmex costatus WGS genome.</title>
        <authorList>
            <person name="Nygaard S."/>
            <person name="Hu H."/>
            <person name="Boomsma J."/>
            <person name="Zhang G."/>
        </authorList>
    </citation>
    <scope>NUCLEOTIDE SEQUENCE [LARGE SCALE GENOMIC DNA]</scope>
    <source>
        <strain evidence="1">MS0001</strain>
        <tissue evidence="1">Whole body</tissue>
    </source>
</reference>
<organism evidence="1 2">
    <name type="scientific">Cyphomyrmex costatus</name>
    <dbReference type="NCBI Taxonomy" id="456900"/>
    <lineage>
        <taxon>Eukaryota</taxon>
        <taxon>Metazoa</taxon>
        <taxon>Ecdysozoa</taxon>
        <taxon>Arthropoda</taxon>
        <taxon>Hexapoda</taxon>
        <taxon>Insecta</taxon>
        <taxon>Pterygota</taxon>
        <taxon>Neoptera</taxon>
        <taxon>Endopterygota</taxon>
        <taxon>Hymenoptera</taxon>
        <taxon>Apocrita</taxon>
        <taxon>Aculeata</taxon>
        <taxon>Formicoidea</taxon>
        <taxon>Formicidae</taxon>
        <taxon>Myrmicinae</taxon>
        <taxon>Cyphomyrmex</taxon>
    </lineage>
</organism>
<sequence length="233" mass="26625">LSKGEEGTKEAIPYRKAVGSLIYIATVSRPDIMFAVSKVSRYLNCYNNTHWNAVKKIIRYLKGTKHYRLVYNKNKDSNIKVYSDADYAGCTDTRRSTTGYVLVKNGAAITWNSQRQNSVALSTMEAEFIAACAATKEAMWVKQFFNDINVCIVNPLTLYLDNQSAISFIKNHNYHKHSKHIEVKYNFVKEKYQAKDIDISFVSTESQLSDICTKALSRIKFETFRIQLGLQIS</sequence>
<dbReference type="InterPro" id="IPR043502">
    <property type="entry name" value="DNA/RNA_pol_sf"/>
</dbReference>
<protein>
    <submittedName>
        <fullName evidence="1">Copia protein</fullName>
    </submittedName>
</protein>
<keyword evidence="2" id="KW-1185">Reference proteome</keyword>
<name>A0A151K2F1_9HYME</name>
<evidence type="ECO:0000313" key="1">
    <source>
        <dbReference type="EMBL" id="KYN50018.1"/>
    </source>
</evidence>